<comment type="caution">
    <text evidence="3">The sequence shown here is derived from an EMBL/GenBank/DDBJ whole genome shotgun (WGS) entry which is preliminary data.</text>
</comment>
<gene>
    <name evidence="3" type="ORF">GR328_12955</name>
</gene>
<reference evidence="3 4" key="2">
    <citation type="submission" date="2020-01" db="EMBL/GenBank/DDBJ databases">
        <title>Microvirga sp. nov., an arsenate reduction bacterium isolated from Tibet hotspring sediments.</title>
        <authorList>
            <person name="Xian W.-D."/>
            <person name="Li W.-J."/>
        </authorList>
    </citation>
    <scope>NUCLEOTIDE SEQUENCE [LARGE SCALE GENOMIC DNA]</scope>
    <source>
        <strain evidence="3 4">KCTC 23863</strain>
    </source>
</reference>
<name>A0A7X3MSD2_9HYPH</name>
<accession>A0A7X3MSD2</accession>
<reference evidence="3 4" key="1">
    <citation type="submission" date="2019-12" db="EMBL/GenBank/DDBJ databases">
        <authorList>
            <person name="Yuan C.-G."/>
        </authorList>
    </citation>
    <scope>NUCLEOTIDE SEQUENCE [LARGE SCALE GENOMIC DNA]</scope>
    <source>
        <strain evidence="3 4">KCTC 23863</strain>
    </source>
</reference>
<dbReference type="InterPro" id="IPR012337">
    <property type="entry name" value="RNaseH-like_sf"/>
</dbReference>
<dbReference type="PROSITE" id="PS50994">
    <property type="entry name" value="INTEGRASE"/>
    <property type="match status" value="1"/>
</dbReference>
<dbReference type="InterPro" id="IPR001584">
    <property type="entry name" value="Integrase_cat-core"/>
</dbReference>
<evidence type="ECO:0000256" key="1">
    <source>
        <dbReference type="SAM" id="MobiDB-lite"/>
    </source>
</evidence>
<dbReference type="Gene3D" id="3.30.420.10">
    <property type="entry name" value="Ribonuclease H-like superfamily/Ribonuclease H"/>
    <property type="match status" value="1"/>
</dbReference>
<dbReference type="EMBL" id="WURB01000008">
    <property type="protein sequence ID" value="MXQ12354.1"/>
    <property type="molecule type" value="Genomic_DNA"/>
</dbReference>
<protein>
    <submittedName>
        <fullName evidence="3">DDE-type integrase/transposase/recombinase</fullName>
    </submittedName>
</protein>
<dbReference type="RefSeq" id="WP_160884943.1">
    <property type="nucleotide sequence ID" value="NZ_WURB01000008.1"/>
</dbReference>
<proteinExistence type="predicted"/>
<evidence type="ECO:0000259" key="2">
    <source>
        <dbReference type="PROSITE" id="PS50994"/>
    </source>
</evidence>
<dbReference type="SUPFAM" id="SSF53098">
    <property type="entry name" value="Ribonuclease H-like"/>
    <property type="match status" value="1"/>
</dbReference>
<organism evidence="3 4">
    <name type="scientific">Microvirga makkahensis</name>
    <dbReference type="NCBI Taxonomy" id="1128670"/>
    <lineage>
        <taxon>Bacteria</taxon>
        <taxon>Pseudomonadati</taxon>
        <taxon>Pseudomonadota</taxon>
        <taxon>Alphaproteobacteria</taxon>
        <taxon>Hyphomicrobiales</taxon>
        <taxon>Methylobacteriaceae</taxon>
        <taxon>Microvirga</taxon>
    </lineage>
</organism>
<evidence type="ECO:0000313" key="4">
    <source>
        <dbReference type="Proteomes" id="UP000436483"/>
    </source>
</evidence>
<dbReference type="Proteomes" id="UP000436483">
    <property type="component" value="Unassembled WGS sequence"/>
</dbReference>
<feature type="domain" description="Integrase catalytic" evidence="2">
    <location>
        <begin position="96"/>
        <end position="300"/>
    </location>
</feature>
<keyword evidence="4" id="KW-1185">Reference proteome</keyword>
<feature type="region of interest" description="Disordered" evidence="1">
    <location>
        <begin position="492"/>
        <end position="519"/>
    </location>
</feature>
<dbReference type="GO" id="GO:0015074">
    <property type="term" value="P:DNA integration"/>
    <property type="evidence" value="ECO:0007669"/>
    <property type="project" value="InterPro"/>
</dbReference>
<evidence type="ECO:0000313" key="3">
    <source>
        <dbReference type="EMBL" id="MXQ12354.1"/>
    </source>
</evidence>
<dbReference type="Pfam" id="PF09299">
    <property type="entry name" value="Mu-transpos_C"/>
    <property type="match status" value="1"/>
</dbReference>
<dbReference type="GO" id="GO:0003676">
    <property type="term" value="F:nucleic acid binding"/>
    <property type="evidence" value="ECO:0007669"/>
    <property type="project" value="InterPro"/>
</dbReference>
<sequence>MHEIAQRYASRLKPTKASLYIELVDAIRIKNLERRKTGERLLKKPSRSAFERVLASLDPFFVYAGREGEAAARKKFFIVRGGLDVSRPLERVEMDDWLIPLQVILEDAGVWASLSPELKAAVNRKRLWLAVAIDAYTRCVLAARIIDASSSAAAVATIEMAVNDKSRYAVAAGCQTPWDYYGCMETLSTDNATVYTAHETRAAVTDLGAEILFPPAGTPQNRARVERLFRTIHDQLIALFHGRSFENVTAKGDYNSEVNAIFVPEELGHVIVRWLVDVYHNTPHEGLGGETPRNCWIRTTRLHPVLPPPDAAVSRHIFGITVERRITNSGVRILGLHYQSEELQRLRRVARQKPVLVRIDEGDLGYVSVRTKEGWLTVRCMRSGFDGVSMGRWIATERALRREHANMARLSEDVVFQALSEIKVIADAATKRAGIASPIITSADVDRLERNVFRTFAFDRGVEDGPAVLESLNAVIEDEAGTLSGADRYGAQIGSHESTAPEGPSGADGMGEDNYGMED</sequence>
<dbReference type="AlphaFoldDB" id="A0A7X3MSD2"/>
<dbReference type="InterPro" id="IPR015378">
    <property type="entry name" value="Transposase-like_Mu_C"/>
</dbReference>
<dbReference type="InterPro" id="IPR036397">
    <property type="entry name" value="RNaseH_sf"/>
</dbReference>
<dbReference type="OrthoDB" id="5287589at2"/>